<dbReference type="AlphaFoldDB" id="A0A2U1T653"/>
<evidence type="ECO:0000313" key="2">
    <source>
        <dbReference type="Proteomes" id="UP000244989"/>
    </source>
</evidence>
<sequence length="111" mass="12096">MGIIGRAVKHIKGLREVEQMGESVALIAAETERDLIEALVDLDEVIRTRGVGTAYEQKLFANPASLRPLRRDLEALITKLSVAPDAGSGLAAIAEAEALRFDVRRKLDEDT</sequence>
<protein>
    <submittedName>
        <fullName evidence="1">Uncharacterized protein</fullName>
    </submittedName>
</protein>
<proteinExistence type="predicted"/>
<reference evidence="2" key="1">
    <citation type="submission" date="2018-04" db="EMBL/GenBank/DDBJ databases">
        <authorList>
            <person name="Liu S."/>
            <person name="Wang Z."/>
            <person name="Li J."/>
        </authorList>
    </citation>
    <scope>NUCLEOTIDE SEQUENCE [LARGE SCALE GENOMIC DNA]</scope>
    <source>
        <strain evidence="2">2189</strain>
    </source>
</reference>
<name>A0A2U1T653_9CORY</name>
<gene>
    <name evidence="1" type="ORF">DF222_07465</name>
</gene>
<organism evidence="1 2">
    <name type="scientific">Corynebacterium yudongzhengii</name>
    <dbReference type="NCBI Taxonomy" id="2080740"/>
    <lineage>
        <taxon>Bacteria</taxon>
        <taxon>Bacillati</taxon>
        <taxon>Actinomycetota</taxon>
        <taxon>Actinomycetes</taxon>
        <taxon>Mycobacteriales</taxon>
        <taxon>Corynebacteriaceae</taxon>
        <taxon>Corynebacterium</taxon>
    </lineage>
</organism>
<evidence type="ECO:0000313" key="1">
    <source>
        <dbReference type="EMBL" id="PWC01484.1"/>
    </source>
</evidence>
<comment type="caution">
    <text evidence="1">The sequence shown here is derived from an EMBL/GenBank/DDBJ whole genome shotgun (WGS) entry which is preliminary data.</text>
</comment>
<dbReference type="KEGG" id="cyz:C3B44_06380"/>
<dbReference type="EMBL" id="QEEZ01000012">
    <property type="protein sequence ID" value="PWC01484.1"/>
    <property type="molecule type" value="Genomic_DNA"/>
</dbReference>
<accession>A0A2U1T653</accession>
<dbReference type="Proteomes" id="UP000244989">
    <property type="component" value="Unassembled WGS sequence"/>
</dbReference>
<keyword evidence="2" id="KW-1185">Reference proteome</keyword>